<dbReference type="OrthoDB" id="6512116at2759"/>
<dbReference type="AlphaFoldDB" id="A0A1Y3ASS8"/>
<dbReference type="EMBL" id="MUJZ01062751">
    <property type="protein sequence ID" value="OTF71057.1"/>
    <property type="molecule type" value="Genomic_DNA"/>
</dbReference>
<feature type="compositionally biased region" description="Low complexity" evidence="3">
    <location>
        <begin position="113"/>
        <end position="133"/>
    </location>
</feature>
<reference evidence="5 6" key="1">
    <citation type="submission" date="2017-03" db="EMBL/GenBank/DDBJ databases">
        <title>Genome Survey of Euroglyphus maynei.</title>
        <authorList>
            <person name="Arlian L.G."/>
            <person name="Morgan M.S."/>
            <person name="Rider S.D."/>
        </authorList>
    </citation>
    <scope>NUCLEOTIDE SEQUENCE [LARGE SCALE GENOMIC DNA]</scope>
    <source>
        <strain evidence="5">Arlian Lab</strain>
        <tissue evidence="5">Whole body</tissue>
    </source>
</reference>
<accession>A0A1Y3ASS8</accession>
<evidence type="ECO:0000256" key="2">
    <source>
        <dbReference type="PROSITE-ProRule" id="PRU00266"/>
    </source>
</evidence>
<evidence type="ECO:0000259" key="4">
    <source>
        <dbReference type="PROSITE" id="PS50137"/>
    </source>
</evidence>
<dbReference type="SUPFAM" id="SSF54768">
    <property type="entry name" value="dsRNA-binding domain-like"/>
    <property type="match status" value="2"/>
</dbReference>
<dbReference type="PROSITE" id="PS50137">
    <property type="entry name" value="DS_RBD"/>
    <property type="match status" value="1"/>
</dbReference>
<dbReference type="PANTHER" id="PTHR46205:SF3">
    <property type="entry name" value="LOQUACIOUS, ISOFORM B"/>
    <property type="match status" value="1"/>
</dbReference>
<evidence type="ECO:0000256" key="1">
    <source>
        <dbReference type="ARBA" id="ARBA00022884"/>
    </source>
</evidence>
<comment type="caution">
    <text evidence="5">The sequence shown here is derived from an EMBL/GenBank/DDBJ whole genome shotgun (WGS) entry which is preliminary data.</text>
</comment>
<evidence type="ECO:0000313" key="5">
    <source>
        <dbReference type="EMBL" id="OTF71057.1"/>
    </source>
</evidence>
<name>A0A1Y3ASS8_EURMA</name>
<dbReference type="Gene3D" id="3.30.160.20">
    <property type="match status" value="2"/>
</dbReference>
<feature type="region of interest" description="Disordered" evidence="3">
    <location>
        <begin position="110"/>
        <end position="133"/>
    </location>
</feature>
<evidence type="ECO:0000313" key="6">
    <source>
        <dbReference type="Proteomes" id="UP000194236"/>
    </source>
</evidence>
<dbReference type="CDD" id="cd00048">
    <property type="entry name" value="DSRM_SF"/>
    <property type="match status" value="2"/>
</dbReference>
<keyword evidence="1 2" id="KW-0694">RNA-binding</keyword>
<gene>
    <name evidence="5" type="ORF">BLA29_006950</name>
</gene>
<keyword evidence="6" id="KW-1185">Reference proteome</keyword>
<dbReference type="GO" id="GO:0005634">
    <property type="term" value="C:nucleus"/>
    <property type="evidence" value="ECO:0007669"/>
    <property type="project" value="TreeGrafter"/>
</dbReference>
<dbReference type="Pfam" id="PF00035">
    <property type="entry name" value="dsrm"/>
    <property type="match status" value="2"/>
</dbReference>
<dbReference type="GO" id="GO:0070920">
    <property type="term" value="P:regulation of regulatory ncRNA processing"/>
    <property type="evidence" value="ECO:0007669"/>
    <property type="project" value="TreeGrafter"/>
</dbReference>
<dbReference type="GO" id="GO:0070578">
    <property type="term" value="C:RISC-loading complex"/>
    <property type="evidence" value="ECO:0007669"/>
    <property type="project" value="TreeGrafter"/>
</dbReference>
<dbReference type="GO" id="GO:0030422">
    <property type="term" value="P:siRNA processing"/>
    <property type="evidence" value="ECO:0007669"/>
    <property type="project" value="TreeGrafter"/>
</dbReference>
<dbReference type="GO" id="GO:0035197">
    <property type="term" value="F:siRNA binding"/>
    <property type="evidence" value="ECO:0007669"/>
    <property type="project" value="TreeGrafter"/>
</dbReference>
<feature type="domain" description="DRBM" evidence="4">
    <location>
        <begin position="211"/>
        <end position="241"/>
    </location>
</feature>
<proteinExistence type="predicted"/>
<dbReference type="GO" id="GO:0016442">
    <property type="term" value="C:RISC complex"/>
    <property type="evidence" value="ECO:0007669"/>
    <property type="project" value="TreeGrafter"/>
</dbReference>
<dbReference type="SMART" id="SM00358">
    <property type="entry name" value="DSRM"/>
    <property type="match status" value="2"/>
</dbReference>
<protein>
    <recommendedName>
        <fullName evidence="4">DRBM domain-containing protein</fullName>
    </recommendedName>
</protein>
<dbReference type="GO" id="GO:0003725">
    <property type="term" value="F:double-stranded RNA binding"/>
    <property type="evidence" value="ECO:0007669"/>
    <property type="project" value="TreeGrafter"/>
</dbReference>
<dbReference type="GO" id="GO:0005737">
    <property type="term" value="C:cytoplasm"/>
    <property type="evidence" value="ECO:0007669"/>
    <property type="project" value="TreeGrafter"/>
</dbReference>
<organism evidence="5 6">
    <name type="scientific">Euroglyphus maynei</name>
    <name type="common">Mayne's house dust mite</name>
    <dbReference type="NCBI Taxonomy" id="6958"/>
    <lineage>
        <taxon>Eukaryota</taxon>
        <taxon>Metazoa</taxon>
        <taxon>Ecdysozoa</taxon>
        <taxon>Arthropoda</taxon>
        <taxon>Chelicerata</taxon>
        <taxon>Arachnida</taxon>
        <taxon>Acari</taxon>
        <taxon>Acariformes</taxon>
        <taxon>Sarcoptiformes</taxon>
        <taxon>Astigmata</taxon>
        <taxon>Psoroptidia</taxon>
        <taxon>Analgoidea</taxon>
        <taxon>Pyroglyphidae</taxon>
        <taxon>Pyroglyphinae</taxon>
        <taxon>Euroglyphus</taxon>
    </lineage>
</organism>
<dbReference type="InterPro" id="IPR014720">
    <property type="entry name" value="dsRBD_dom"/>
</dbReference>
<dbReference type="Proteomes" id="UP000194236">
    <property type="component" value="Unassembled WGS sequence"/>
</dbReference>
<sequence length="249" mass="28287">MECDNEKIDWLKICSQNNIEASSFTDFIKEKITQSDSIQSNNNNKDYISIMNRMLNNFSQLSFVTESIPDRKFCCEITYKGKHVKGIGSSKKEAKQNACKQLYEIEIGHEDNSNLSRSESEESTSSSNHSDSFIMVTSTTTTSDESHSNVNITPILALPTSSSSTKMDYISDLQIFCSKNKQFINMPSYTFKQIDRIFYCTCFLQTKDENNQQSFNGQGNGVNMKEAKKQAAQQTLMALKTFLGQKLYE</sequence>
<dbReference type="PANTHER" id="PTHR46205">
    <property type="entry name" value="LOQUACIOUS, ISOFORM B"/>
    <property type="match status" value="1"/>
</dbReference>
<evidence type="ECO:0000256" key="3">
    <source>
        <dbReference type="SAM" id="MobiDB-lite"/>
    </source>
</evidence>
<dbReference type="InterPro" id="IPR051247">
    <property type="entry name" value="RLC_Component"/>
</dbReference>